<accession>A0A0R2E174</accession>
<proteinExistence type="predicted"/>
<comment type="caution">
    <text evidence="1">The sequence shown here is derived from an EMBL/GenBank/DDBJ whole genome shotgun (WGS) entry which is preliminary data.</text>
</comment>
<evidence type="ECO:0008006" key="3">
    <source>
        <dbReference type="Google" id="ProtNLM"/>
    </source>
</evidence>
<protein>
    <recommendedName>
        <fullName evidence="3">SGNH hydrolase-type esterase domain-containing protein</fullName>
    </recommendedName>
</protein>
<evidence type="ECO:0000313" key="2">
    <source>
        <dbReference type="Proteomes" id="UP000050898"/>
    </source>
</evidence>
<gene>
    <name evidence="1" type="ORF">FD00_GL001178</name>
</gene>
<name>A0A0R2E174_9LACO</name>
<reference evidence="1 2" key="1">
    <citation type="journal article" date="2015" name="Genome Announc.">
        <title>Expanding the biotechnology potential of lactobacilli through comparative genomics of 213 strains and associated genera.</title>
        <authorList>
            <person name="Sun Z."/>
            <person name="Harris H.M."/>
            <person name="McCann A."/>
            <person name="Guo C."/>
            <person name="Argimon S."/>
            <person name="Zhang W."/>
            <person name="Yang X."/>
            <person name="Jeffery I.B."/>
            <person name="Cooney J.C."/>
            <person name="Kagawa T.F."/>
            <person name="Liu W."/>
            <person name="Song Y."/>
            <person name="Salvetti E."/>
            <person name="Wrobel A."/>
            <person name="Rasinkangas P."/>
            <person name="Parkhill J."/>
            <person name="Rea M.C."/>
            <person name="O'Sullivan O."/>
            <person name="Ritari J."/>
            <person name="Douillard F.P."/>
            <person name="Paul Ross R."/>
            <person name="Yang R."/>
            <person name="Briner A.E."/>
            <person name="Felis G.E."/>
            <person name="de Vos W.M."/>
            <person name="Barrangou R."/>
            <person name="Klaenhammer T.R."/>
            <person name="Caufield P.W."/>
            <person name="Cui Y."/>
            <person name="Zhang H."/>
            <person name="O'Toole P.W."/>
        </authorList>
    </citation>
    <scope>NUCLEOTIDE SEQUENCE [LARGE SCALE GENOMIC DNA]</scope>
    <source>
        <strain evidence="1 2">DSM 20444</strain>
    </source>
</reference>
<organism evidence="1 2">
    <name type="scientific">Liquorilactobacillus mali KCTC 3596 = DSM 20444</name>
    <dbReference type="NCBI Taxonomy" id="1046596"/>
    <lineage>
        <taxon>Bacteria</taxon>
        <taxon>Bacillati</taxon>
        <taxon>Bacillota</taxon>
        <taxon>Bacilli</taxon>
        <taxon>Lactobacillales</taxon>
        <taxon>Lactobacillaceae</taxon>
        <taxon>Liquorilactobacillus</taxon>
    </lineage>
</organism>
<dbReference type="Proteomes" id="UP000050898">
    <property type="component" value="Unassembled WGS sequence"/>
</dbReference>
<dbReference type="SUPFAM" id="SSF52266">
    <property type="entry name" value="SGNH hydrolase"/>
    <property type="match status" value="1"/>
</dbReference>
<dbReference type="GO" id="GO:0016788">
    <property type="term" value="F:hydrolase activity, acting on ester bonds"/>
    <property type="evidence" value="ECO:0007669"/>
    <property type="project" value="InterPro"/>
</dbReference>
<dbReference type="Gene3D" id="3.40.50.1110">
    <property type="entry name" value="SGNH hydrolase"/>
    <property type="match status" value="1"/>
</dbReference>
<dbReference type="EMBL" id="AYYH01000029">
    <property type="protein sequence ID" value="KRN09286.1"/>
    <property type="molecule type" value="Genomic_DNA"/>
</dbReference>
<dbReference type="InterPro" id="IPR036514">
    <property type="entry name" value="SGNH_hydro_sf"/>
</dbReference>
<sequence length="382" mass="43393">MDKMEWQTAWVHECSDFSTLPFKMAELTEMIQMTLNVSGNAVRFELSNLYGDKDIVFDEVSFSTDEKFHVKHRVCFDGKKAVVIKKGTTIITDSLDFVIQSGMKIFLKLVSNRSQKYMDFANTYDTSMTNAVIVRKANTSPSLRRTIDARRGWFCLSKVEVLSDYQAKVISIIGDSLVEMGYISDSLMALLYKQFPGKVVVLNYGISGQRMLNDAPQDEPLFATFGVKTRKTLPKVLQNKPSLVLMFAGLNDLILPVFSKEAQKQLVKVQELFTEVEHICEQIKMGKSQFMLSTVTPFEIGHTREIHTSMVEQNIRTRIKLNELLQQKYKNELLNTAELVEDNSLRLLKQYDLGDHMHVNKAAGEIIAQSMFEKVAAAVALD</sequence>
<dbReference type="InterPro" id="IPR001087">
    <property type="entry name" value="GDSL"/>
</dbReference>
<dbReference type="AlphaFoldDB" id="A0A0R2E174"/>
<dbReference type="PATRIC" id="fig|1046596.6.peg.1262"/>
<evidence type="ECO:0000313" key="1">
    <source>
        <dbReference type="EMBL" id="KRN09286.1"/>
    </source>
</evidence>
<dbReference type="PANTHER" id="PTHR43784">
    <property type="entry name" value="GDSL-LIKE LIPASE/ACYLHYDROLASE, PUTATIVE (AFU_ORTHOLOGUE AFUA_2G00820)-RELATED"/>
    <property type="match status" value="1"/>
</dbReference>
<dbReference type="PANTHER" id="PTHR43784:SF2">
    <property type="entry name" value="GDSL-LIKE LIPASE_ACYLHYDROLASE, PUTATIVE (AFU_ORTHOLOGUE AFUA_2G00820)-RELATED"/>
    <property type="match status" value="1"/>
</dbReference>
<dbReference type="CDD" id="cd00229">
    <property type="entry name" value="SGNH_hydrolase"/>
    <property type="match status" value="1"/>
</dbReference>
<keyword evidence="2" id="KW-1185">Reference proteome</keyword>
<dbReference type="Pfam" id="PF00657">
    <property type="entry name" value="Lipase_GDSL"/>
    <property type="match status" value="1"/>
</dbReference>
<dbReference type="InterPro" id="IPR053140">
    <property type="entry name" value="GDSL_Rv0518-like"/>
</dbReference>